<dbReference type="PROSITE" id="PS50125">
    <property type="entry name" value="GUANYLATE_CYCLASE_2"/>
    <property type="match status" value="1"/>
</dbReference>
<keyword evidence="3" id="KW-1185">Reference proteome</keyword>
<dbReference type="Proteomes" id="UP001056291">
    <property type="component" value="Chromosome"/>
</dbReference>
<dbReference type="Pfam" id="PF00211">
    <property type="entry name" value="Guanylate_cyc"/>
    <property type="match status" value="1"/>
</dbReference>
<dbReference type="Gene3D" id="3.30.70.1230">
    <property type="entry name" value="Nucleotide cyclase"/>
    <property type="match status" value="1"/>
</dbReference>
<organism evidence="2 3">
    <name type="scientific">Sneathiella marina</name>
    <dbReference type="NCBI Taxonomy" id="2950108"/>
    <lineage>
        <taxon>Bacteria</taxon>
        <taxon>Pseudomonadati</taxon>
        <taxon>Pseudomonadota</taxon>
        <taxon>Alphaproteobacteria</taxon>
        <taxon>Sneathiellales</taxon>
        <taxon>Sneathiellaceae</taxon>
        <taxon>Sneathiella</taxon>
    </lineage>
</organism>
<dbReference type="EMBL" id="CP098747">
    <property type="protein sequence ID" value="USG62209.1"/>
    <property type="molecule type" value="Genomic_DNA"/>
</dbReference>
<dbReference type="CDD" id="cd07302">
    <property type="entry name" value="CHD"/>
    <property type="match status" value="1"/>
</dbReference>
<evidence type="ECO:0000313" key="2">
    <source>
        <dbReference type="EMBL" id="USG62209.1"/>
    </source>
</evidence>
<protein>
    <submittedName>
        <fullName evidence="2">Adenylate/guanylate cyclase domain-containing protein</fullName>
    </submittedName>
</protein>
<dbReference type="InterPro" id="IPR050697">
    <property type="entry name" value="Adenylyl/Guanylyl_Cyclase_3/4"/>
</dbReference>
<reference evidence="2" key="1">
    <citation type="submission" date="2022-06" db="EMBL/GenBank/DDBJ databases">
        <title>Sneathiella actinostolidae sp. nov., isolated from a sea anemonein the Western Pacific Ocean.</title>
        <authorList>
            <person name="Wei M.J."/>
        </authorList>
    </citation>
    <scope>NUCLEOTIDE SEQUENCE</scope>
    <source>
        <strain evidence="2">PHK-P5</strain>
    </source>
</reference>
<dbReference type="SMART" id="SM00044">
    <property type="entry name" value="CYCc"/>
    <property type="match status" value="1"/>
</dbReference>
<evidence type="ECO:0000313" key="3">
    <source>
        <dbReference type="Proteomes" id="UP001056291"/>
    </source>
</evidence>
<dbReference type="PANTHER" id="PTHR43081">
    <property type="entry name" value="ADENYLATE CYCLASE, TERMINAL-DIFFERENTIATION SPECIFIC-RELATED"/>
    <property type="match status" value="1"/>
</dbReference>
<feature type="domain" description="Guanylate cyclase" evidence="1">
    <location>
        <begin position="44"/>
        <end position="140"/>
    </location>
</feature>
<proteinExistence type="predicted"/>
<gene>
    <name evidence="2" type="ORF">NBZ79_04365</name>
</gene>
<dbReference type="InterPro" id="IPR001054">
    <property type="entry name" value="A/G_cyclase"/>
</dbReference>
<dbReference type="SUPFAM" id="SSF55073">
    <property type="entry name" value="Nucleotide cyclase"/>
    <property type="match status" value="1"/>
</dbReference>
<dbReference type="InterPro" id="IPR029787">
    <property type="entry name" value="Nucleotide_cyclase"/>
</dbReference>
<evidence type="ECO:0000259" key="1">
    <source>
        <dbReference type="PROSITE" id="PS50125"/>
    </source>
</evidence>
<sequence>MYGPRPSAYFLNLLPSMAMIDLANLLISTGMSNPRLSGDLRMATVLFTDLVGFTRLSEFVDPVELIGILNEYFDIVSKIIRKHDGLVLNYIGDSVYAVFNVPKEDPDHAENAIRCALELDATLKSTSFANGVFLPTRIGVSKWTCRCRPCWYRSSPGILCLW</sequence>
<dbReference type="PANTHER" id="PTHR43081:SF1">
    <property type="entry name" value="ADENYLATE CYCLASE, TERMINAL-DIFFERENTIATION SPECIFIC"/>
    <property type="match status" value="1"/>
</dbReference>
<dbReference type="RefSeq" id="WP_251935830.1">
    <property type="nucleotide sequence ID" value="NZ_CP098747.1"/>
</dbReference>
<name>A0ABY4WAA2_9PROT</name>
<accession>A0ABY4WAA2</accession>